<dbReference type="GO" id="GO:0005524">
    <property type="term" value="F:ATP binding"/>
    <property type="evidence" value="ECO:0007669"/>
    <property type="project" value="InterPro"/>
</dbReference>
<dbReference type="PANTHER" id="PTHR11778">
    <property type="entry name" value="SERYL-TRNA SYNTHETASE"/>
    <property type="match status" value="1"/>
</dbReference>
<keyword evidence="3" id="KW-0436">Ligase</keyword>
<dbReference type="STRING" id="1088818.A0A2I0A8U9"/>
<dbReference type="Gene3D" id="1.10.287.40">
    <property type="entry name" value="Serine-tRNA synthetase, tRNA binding domain"/>
    <property type="match status" value="2"/>
</dbReference>
<evidence type="ECO:0000313" key="4">
    <source>
        <dbReference type="Proteomes" id="UP000236161"/>
    </source>
</evidence>
<feature type="compositionally biased region" description="Basic and acidic residues" evidence="1">
    <location>
        <begin position="1"/>
        <end position="23"/>
    </location>
</feature>
<dbReference type="OrthoDB" id="10264585at2759"/>
<reference evidence="3 4" key="1">
    <citation type="journal article" date="2017" name="Nature">
        <title>The Apostasia genome and the evolution of orchids.</title>
        <authorList>
            <person name="Zhang G.Q."/>
            <person name="Liu K.W."/>
            <person name="Li Z."/>
            <person name="Lohaus R."/>
            <person name="Hsiao Y.Y."/>
            <person name="Niu S.C."/>
            <person name="Wang J.Y."/>
            <person name="Lin Y.C."/>
            <person name="Xu Q."/>
            <person name="Chen L.J."/>
            <person name="Yoshida K."/>
            <person name="Fujiwara S."/>
            <person name="Wang Z.W."/>
            <person name="Zhang Y.Q."/>
            <person name="Mitsuda N."/>
            <person name="Wang M."/>
            <person name="Liu G.H."/>
            <person name="Pecoraro L."/>
            <person name="Huang H.X."/>
            <person name="Xiao X.J."/>
            <person name="Lin M."/>
            <person name="Wu X.Y."/>
            <person name="Wu W.L."/>
            <person name="Chen Y.Y."/>
            <person name="Chang S.B."/>
            <person name="Sakamoto S."/>
            <person name="Ohme-Takagi M."/>
            <person name="Yagi M."/>
            <person name="Zeng S.J."/>
            <person name="Shen C.Y."/>
            <person name="Yeh C.M."/>
            <person name="Luo Y.B."/>
            <person name="Tsai W.C."/>
            <person name="Van de Peer Y."/>
            <person name="Liu Z.J."/>
        </authorList>
    </citation>
    <scope>NUCLEOTIDE SEQUENCE [LARGE SCALE GENOMIC DNA]</scope>
    <source>
        <strain evidence="4">cv. Shenzhen</strain>
        <tissue evidence="3">Stem</tissue>
    </source>
</reference>
<dbReference type="InterPro" id="IPR010978">
    <property type="entry name" value="tRNA-bd_arm"/>
</dbReference>
<evidence type="ECO:0000259" key="2">
    <source>
        <dbReference type="Pfam" id="PF02403"/>
    </source>
</evidence>
<dbReference type="EC" id="6.1.1.11" evidence="3"/>
<dbReference type="Proteomes" id="UP000236161">
    <property type="component" value="Unassembled WGS sequence"/>
</dbReference>
<gene>
    <name evidence="3" type="ORF">AXF42_Ash008195</name>
</gene>
<keyword evidence="4" id="KW-1185">Reference proteome</keyword>
<dbReference type="AlphaFoldDB" id="A0A2I0A8U9"/>
<evidence type="ECO:0000313" key="3">
    <source>
        <dbReference type="EMBL" id="PKA51966.1"/>
    </source>
</evidence>
<proteinExistence type="predicted"/>
<protein>
    <submittedName>
        <fullName evidence="3">Serine--tRNA ligase</fullName>
        <ecNumber evidence="3">6.1.1.11</ecNumber>
    </submittedName>
</protein>
<feature type="region of interest" description="Disordered" evidence="1">
    <location>
        <begin position="1"/>
        <end position="25"/>
    </location>
</feature>
<sequence>MLDINLFREDKGNDPERVRESQRRRGAPVELVDEVIRLDKAWRQPDWLVLKAKQDASEKIKSTEDNKKLTVEKTEEVLQAKAELEARLMAIGNLVHDSVPISMDEHVVVFAHSVLGSVDYQPFTVGTSAAIKYKRKDN</sequence>
<evidence type="ECO:0000256" key="1">
    <source>
        <dbReference type="SAM" id="MobiDB-lite"/>
    </source>
</evidence>
<dbReference type="SUPFAM" id="SSF46589">
    <property type="entry name" value="tRNA-binding arm"/>
    <property type="match status" value="1"/>
</dbReference>
<dbReference type="GO" id="GO:0006434">
    <property type="term" value="P:seryl-tRNA aminoacylation"/>
    <property type="evidence" value="ECO:0007669"/>
    <property type="project" value="InterPro"/>
</dbReference>
<accession>A0A2I0A8U9</accession>
<organism evidence="3 4">
    <name type="scientific">Apostasia shenzhenica</name>
    <dbReference type="NCBI Taxonomy" id="1088818"/>
    <lineage>
        <taxon>Eukaryota</taxon>
        <taxon>Viridiplantae</taxon>
        <taxon>Streptophyta</taxon>
        <taxon>Embryophyta</taxon>
        <taxon>Tracheophyta</taxon>
        <taxon>Spermatophyta</taxon>
        <taxon>Magnoliopsida</taxon>
        <taxon>Liliopsida</taxon>
        <taxon>Asparagales</taxon>
        <taxon>Orchidaceae</taxon>
        <taxon>Apostasioideae</taxon>
        <taxon>Apostasia</taxon>
    </lineage>
</organism>
<dbReference type="GO" id="GO:0004828">
    <property type="term" value="F:serine-tRNA ligase activity"/>
    <property type="evidence" value="ECO:0007669"/>
    <property type="project" value="UniProtKB-EC"/>
</dbReference>
<dbReference type="InterPro" id="IPR002317">
    <property type="entry name" value="Ser-tRNA-ligase_type_1"/>
</dbReference>
<dbReference type="InterPro" id="IPR042103">
    <property type="entry name" value="SerRS_1_N_sf"/>
</dbReference>
<dbReference type="EMBL" id="KZ452012">
    <property type="protein sequence ID" value="PKA51966.1"/>
    <property type="molecule type" value="Genomic_DNA"/>
</dbReference>
<dbReference type="InterPro" id="IPR015866">
    <property type="entry name" value="Ser-tRNA-synth_1_N"/>
</dbReference>
<name>A0A2I0A8U9_9ASPA</name>
<feature type="domain" description="Serine-tRNA synthetase type1 N-terminal" evidence="2">
    <location>
        <begin position="1"/>
        <end position="44"/>
    </location>
</feature>
<dbReference type="Pfam" id="PF02403">
    <property type="entry name" value="Seryl_tRNA_N"/>
    <property type="match status" value="1"/>
</dbReference>